<keyword evidence="2" id="KW-1185">Reference proteome</keyword>
<sequence length="110" mass="12732">MSLLSPKGSRTHTLQRDCLDDDRPSTGLFMCGRCGHTTEICYNHLRHLRRQHPCPQMKEPKMYECKTHGPTSLDMEEHITHLRDSSLHWIVVPSTEGEGKIVYNTTETER</sequence>
<proteinExistence type="predicted"/>
<evidence type="ECO:0000313" key="1">
    <source>
        <dbReference type="EMBL" id="KAL0471238.1"/>
    </source>
</evidence>
<reference evidence="1 2" key="1">
    <citation type="submission" date="2023-09" db="EMBL/GenBank/DDBJ databases">
        <title>Multi-omics analysis of a traditional fermented food reveals byproduct-associated fungal strains for waste-to-food upcycling.</title>
        <authorList>
            <consortium name="Lawrence Berkeley National Laboratory"/>
            <person name="Rekdal V.M."/>
            <person name="Villalobos-Escobedo J.M."/>
            <person name="Rodriguez-Valeron N."/>
            <person name="Garcia M.O."/>
            <person name="Vasquez D.P."/>
            <person name="Damayanti I."/>
            <person name="Sorensen P.M."/>
            <person name="Baidoo E.E."/>
            <person name="De Carvalho A.C."/>
            <person name="Riley R."/>
            <person name="Lipzen A."/>
            <person name="He G."/>
            <person name="Yan M."/>
            <person name="Haridas S."/>
            <person name="Daum C."/>
            <person name="Yoshinaga Y."/>
            <person name="Ng V."/>
            <person name="Grigoriev I.V."/>
            <person name="Munk R."/>
            <person name="Nuraida L."/>
            <person name="Wijaya C.H."/>
            <person name="Morales P.-C."/>
            <person name="Keasling J.D."/>
        </authorList>
    </citation>
    <scope>NUCLEOTIDE SEQUENCE [LARGE SCALE GENOMIC DNA]</scope>
    <source>
        <strain evidence="1 2">FGSC 2613</strain>
    </source>
</reference>
<evidence type="ECO:0008006" key="3">
    <source>
        <dbReference type="Google" id="ProtNLM"/>
    </source>
</evidence>
<dbReference type="Proteomes" id="UP001451303">
    <property type="component" value="Unassembled WGS sequence"/>
</dbReference>
<name>A0ABR3DG41_NEUIN</name>
<organism evidence="1 2">
    <name type="scientific">Neurospora intermedia</name>
    <dbReference type="NCBI Taxonomy" id="5142"/>
    <lineage>
        <taxon>Eukaryota</taxon>
        <taxon>Fungi</taxon>
        <taxon>Dikarya</taxon>
        <taxon>Ascomycota</taxon>
        <taxon>Pezizomycotina</taxon>
        <taxon>Sordariomycetes</taxon>
        <taxon>Sordariomycetidae</taxon>
        <taxon>Sordariales</taxon>
        <taxon>Sordariaceae</taxon>
        <taxon>Neurospora</taxon>
    </lineage>
</organism>
<evidence type="ECO:0000313" key="2">
    <source>
        <dbReference type="Proteomes" id="UP001451303"/>
    </source>
</evidence>
<dbReference type="EMBL" id="JAVLET010000004">
    <property type="protein sequence ID" value="KAL0471238.1"/>
    <property type="molecule type" value="Genomic_DNA"/>
</dbReference>
<protein>
    <recommendedName>
        <fullName evidence="3">C2H2-type domain-containing protein</fullName>
    </recommendedName>
</protein>
<gene>
    <name evidence="1" type="ORF">QR685DRAFT_498598</name>
</gene>
<comment type="caution">
    <text evidence="1">The sequence shown here is derived from an EMBL/GenBank/DDBJ whole genome shotgun (WGS) entry which is preliminary data.</text>
</comment>
<accession>A0ABR3DG41</accession>